<reference evidence="6 7" key="1">
    <citation type="submission" date="2020-08" db="EMBL/GenBank/DDBJ databases">
        <title>Sequencing the genomes of 1000 actinobacteria strains.</title>
        <authorList>
            <person name="Klenk H.-P."/>
        </authorList>
    </citation>
    <scope>NUCLEOTIDE SEQUENCE [LARGE SCALE GENOMIC DNA]</scope>
    <source>
        <strain evidence="6 7">DSM 44598</strain>
    </source>
</reference>
<feature type="compositionally biased region" description="Low complexity" evidence="4">
    <location>
        <begin position="259"/>
        <end position="276"/>
    </location>
</feature>
<keyword evidence="7" id="KW-1185">Reference proteome</keyword>
<dbReference type="PRINTS" id="PR00364">
    <property type="entry name" value="DISEASERSIST"/>
</dbReference>
<dbReference type="InterPro" id="IPR036388">
    <property type="entry name" value="WH-like_DNA-bd_sf"/>
</dbReference>
<feature type="region of interest" description="Disordered" evidence="4">
    <location>
        <begin position="246"/>
        <end position="292"/>
    </location>
</feature>
<sequence>MRFGVLGPVAVWTTGGAEVAIPERKVRALLADLVLHRGHPVSADRLVEDVWGADAHPRSPERALQRKVWALRRALEEAEPGARDLVRFRAPGYLLDVPAEAVDAGRFHDLVASARTEERTRTRADLLAEALDLWRGPALADLADEGFSRPARTRLEEERLAAVEEHAFARLDLGEYRQVTDVLRELITAHPLRERLVAAHMRALYEDGRQADALAAYTALAERLRGELGIDPGPEAAGLHGRILRQEPLRERHSEPAKASPAARGPRSGASPGSGPLHRPDPGPSLGPRIPLPLTELLGREEDMRRVRSLLEAARLVTLTGFGGVGKTRLATALAHELDTVPADGARMVEFAAQRTQPGEPASSPVSDPAETLAHALGVRDRGGRAPLERLVDALEGQEVLLVLDNCEHVIDPVAELVGALLARLPGLRVLATSREPLGVPGETLHAVGPLPVPPADAAPELIRRSSAVRLFAARAAASAPGFALSDDNAADIALLTRRLDGIPLALELAATRVRTLGLSGVLCRLDDRFRLLATAQRHLPLRQRTLRAIIDWSWDLLDRDERILLRRLAVFSGGWTPEAAEEVCSGGTEEELAPEEVLDLLTRLVDRSLVVAADDPRGDRRLHLLESIAEYACQRLHEAGEAEDVEYRHALHYTGLAERARDTLFGVEQEQGLRRLDAEAANLRAALDTYVARGAAEPALRLAGAQGWYWYLRGRYREGNRFLARAREIDAPAEPSLLSVATEGAALAFAILTGSEDDHAARARAVLGNFDRVVGPAGEDVPLERARSALMLGIVLQSRGDQELSEDLVNQAQATFRTRADTWGLAASLVAQSSHTLGRGELRRSGQQAQEALDLFEELGDAWGRMFARITLAVLAEVRGDYPAATRLRESALAAAERLELWVEASGAVAGLGRIALLEGDFERADALHGRALEMLRGQGDIANTQYARMGLGLSARRQGRLHEAEAYIREMADWAVRVDWLPGAALALAELGFVAELRGDADLSFELHTQGLTAARGTGDARAVALGLEGIAGARSLSGQDEAAARLLGAAAAARESVGVPLPKAERGDVDRITERVRARLGEAGFGKQFTAGYTSGPEPLFAGGDPPPDLDRSSTG</sequence>
<dbReference type="Gene3D" id="1.25.40.10">
    <property type="entry name" value="Tetratricopeptide repeat domain"/>
    <property type="match status" value="2"/>
</dbReference>
<feature type="domain" description="OmpR/PhoB-type" evidence="5">
    <location>
        <begin position="1"/>
        <end position="97"/>
    </location>
</feature>
<dbReference type="EMBL" id="JACHDO010000001">
    <property type="protein sequence ID" value="MBB5489499.1"/>
    <property type="molecule type" value="Genomic_DNA"/>
</dbReference>
<feature type="region of interest" description="Disordered" evidence="4">
    <location>
        <begin position="1090"/>
        <end position="1119"/>
    </location>
</feature>
<evidence type="ECO:0000256" key="3">
    <source>
        <dbReference type="PROSITE-ProRule" id="PRU01091"/>
    </source>
</evidence>
<name>A0A840VYI8_9ACTN</name>
<dbReference type="Gene3D" id="3.40.50.300">
    <property type="entry name" value="P-loop containing nucleotide triphosphate hydrolases"/>
    <property type="match status" value="1"/>
</dbReference>
<comment type="similarity">
    <text evidence="1">Belongs to the AfsR/DnrI/RedD regulatory family.</text>
</comment>
<dbReference type="InterPro" id="IPR027417">
    <property type="entry name" value="P-loop_NTPase"/>
</dbReference>
<gene>
    <name evidence="6" type="ORF">HNR07_000636</name>
</gene>
<dbReference type="GO" id="GO:0000160">
    <property type="term" value="P:phosphorelay signal transduction system"/>
    <property type="evidence" value="ECO:0007669"/>
    <property type="project" value="InterPro"/>
</dbReference>
<dbReference type="Pfam" id="PF00486">
    <property type="entry name" value="Trans_reg_C"/>
    <property type="match status" value="1"/>
</dbReference>
<dbReference type="Pfam" id="PF03704">
    <property type="entry name" value="BTAD"/>
    <property type="match status" value="1"/>
</dbReference>
<feature type="DNA-binding region" description="OmpR/PhoB-type" evidence="3">
    <location>
        <begin position="1"/>
        <end position="97"/>
    </location>
</feature>
<dbReference type="GO" id="GO:0006355">
    <property type="term" value="P:regulation of DNA-templated transcription"/>
    <property type="evidence" value="ECO:0007669"/>
    <property type="project" value="InterPro"/>
</dbReference>
<dbReference type="Pfam" id="PF25872">
    <property type="entry name" value="HTH_77"/>
    <property type="match status" value="1"/>
</dbReference>
<dbReference type="PANTHER" id="PTHR47691">
    <property type="entry name" value="REGULATOR-RELATED"/>
    <property type="match status" value="1"/>
</dbReference>
<accession>A0A840VYI8</accession>
<dbReference type="Gene3D" id="1.10.10.10">
    <property type="entry name" value="Winged helix-like DNA-binding domain superfamily/Winged helix DNA-binding domain"/>
    <property type="match status" value="1"/>
</dbReference>
<evidence type="ECO:0000313" key="6">
    <source>
        <dbReference type="EMBL" id="MBB5489499.1"/>
    </source>
</evidence>
<dbReference type="PROSITE" id="PS51755">
    <property type="entry name" value="OMPR_PHOB"/>
    <property type="match status" value="1"/>
</dbReference>
<feature type="compositionally biased region" description="Basic and acidic residues" evidence="4">
    <location>
        <begin position="246"/>
        <end position="256"/>
    </location>
</feature>
<evidence type="ECO:0000256" key="4">
    <source>
        <dbReference type="SAM" id="MobiDB-lite"/>
    </source>
</evidence>
<dbReference type="PANTHER" id="PTHR47691:SF3">
    <property type="entry name" value="HTH-TYPE TRANSCRIPTIONAL REGULATOR RV0890C-RELATED"/>
    <property type="match status" value="1"/>
</dbReference>
<dbReference type="InterPro" id="IPR005158">
    <property type="entry name" value="BTAD"/>
</dbReference>
<evidence type="ECO:0000259" key="5">
    <source>
        <dbReference type="PROSITE" id="PS51755"/>
    </source>
</evidence>
<dbReference type="SMART" id="SM00862">
    <property type="entry name" value="Trans_reg_C"/>
    <property type="match status" value="1"/>
</dbReference>
<dbReference type="SUPFAM" id="SSF46894">
    <property type="entry name" value="C-terminal effector domain of the bipartite response regulators"/>
    <property type="match status" value="1"/>
</dbReference>
<dbReference type="RefSeq" id="WP_184361704.1">
    <property type="nucleotide sequence ID" value="NZ_JACHDO010000001.1"/>
</dbReference>
<dbReference type="AlphaFoldDB" id="A0A840VYI8"/>
<dbReference type="Proteomes" id="UP000579647">
    <property type="component" value="Unassembled WGS sequence"/>
</dbReference>
<evidence type="ECO:0000256" key="1">
    <source>
        <dbReference type="ARBA" id="ARBA00005820"/>
    </source>
</evidence>
<organism evidence="6 7">
    <name type="scientific">Nocardiopsis metallicus</name>
    <dbReference type="NCBI Taxonomy" id="179819"/>
    <lineage>
        <taxon>Bacteria</taxon>
        <taxon>Bacillati</taxon>
        <taxon>Actinomycetota</taxon>
        <taxon>Actinomycetes</taxon>
        <taxon>Streptosporangiales</taxon>
        <taxon>Nocardiopsidaceae</taxon>
        <taxon>Nocardiopsis</taxon>
    </lineage>
</organism>
<evidence type="ECO:0000256" key="2">
    <source>
        <dbReference type="ARBA" id="ARBA00023125"/>
    </source>
</evidence>
<dbReference type="SUPFAM" id="SSF52540">
    <property type="entry name" value="P-loop containing nucleoside triphosphate hydrolases"/>
    <property type="match status" value="1"/>
</dbReference>
<comment type="caution">
    <text evidence="6">The sequence shown here is derived from an EMBL/GenBank/DDBJ whole genome shotgun (WGS) entry which is preliminary data.</text>
</comment>
<dbReference type="InterPro" id="IPR011990">
    <property type="entry name" value="TPR-like_helical_dom_sf"/>
</dbReference>
<keyword evidence="2 3" id="KW-0238">DNA-binding</keyword>
<proteinExistence type="inferred from homology"/>
<dbReference type="InterPro" id="IPR001867">
    <property type="entry name" value="OmpR/PhoB-type_DNA-bd"/>
</dbReference>
<dbReference type="SMART" id="SM01043">
    <property type="entry name" value="BTAD"/>
    <property type="match status" value="1"/>
</dbReference>
<dbReference type="GO" id="GO:0003677">
    <property type="term" value="F:DNA binding"/>
    <property type="evidence" value="ECO:0007669"/>
    <property type="project" value="UniProtKB-UniRule"/>
</dbReference>
<dbReference type="InterPro" id="IPR058852">
    <property type="entry name" value="HTH_77"/>
</dbReference>
<dbReference type="InterPro" id="IPR016032">
    <property type="entry name" value="Sig_transdc_resp-reg_C-effctor"/>
</dbReference>
<dbReference type="SUPFAM" id="SSF48452">
    <property type="entry name" value="TPR-like"/>
    <property type="match status" value="3"/>
</dbReference>
<protein>
    <submittedName>
        <fullName evidence="6">Putative ATPase/DNA-binding SARP family transcriptional activator</fullName>
    </submittedName>
</protein>
<evidence type="ECO:0000313" key="7">
    <source>
        <dbReference type="Proteomes" id="UP000579647"/>
    </source>
</evidence>
<dbReference type="CDD" id="cd15831">
    <property type="entry name" value="BTAD"/>
    <property type="match status" value="1"/>
</dbReference>